<reference evidence="1" key="1">
    <citation type="submission" date="2014-01" db="EMBL/GenBank/DDBJ databases">
        <title>The genome of the white-rot fungus Pycnoporus cinnabarinus: a basidiomycete model with a versatile arsenal for lignocellulosic biomass breakdown.</title>
        <authorList>
            <person name="Levasseur A."/>
            <person name="Lomascolo A."/>
            <person name="Ruiz-Duenas F.J."/>
            <person name="Uzan E."/>
            <person name="Piumi F."/>
            <person name="Kues U."/>
            <person name="Ram A.F.J."/>
            <person name="Murat C."/>
            <person name="Haon M."/>
            <person name="Benoit I."/>
            <person name="Arfi Y."/>
            <person name="Chevret D."/>
            <person name="Drula E."/>
            <person name="Kwon M.J."/>
            <person name="Gouret P."/>
            <person name="Lesage-Meessen L."/>
            <person name="Lombard V."/>
            <person name="Mariette J."/>
            <person name="Noirot C."/>
            <person name="Park J."/>
            <person name="Patyshakuliyeva A."/>
            <person name="Wieneger R.A.B."/>
            <person name="Wosten H.A.B."/>
            <person name="Martin F."/>
            <person name="Coutinho P.M."/>
            <person name="de Vries R."/>
            <person name="Martinez A.T."/>
            <person name="Klopp C."/>
            <person name="Pontarotti P."/>
            <person name="Henrissat B."/>
            <person name="Record E."/>
        </authorList>
    </citation>
    <scope>NUCLEOTIDE SEQUENCE [LARGE SCALE GENOMIC DNA]</scope>
    <source>
        <strain evidence="1">BRFM137</strain>
    </source>
</reference>
<dbReference type="HOGENOM" id="CLU_517901_0_0_1"/>
<proteinExistence type="predicted"/>
<organism evidence="1 2">
    <name type="scientific">Pycnoporus cinnabarinus</name>
    <name type="common">Cinnabar-red polypore</name>
    <name type="synonym">Trametes cinnabarina</name>
    <dbReference type="NCBI Taxonomy" id="5643"/>
    <lineage>
        <taxon>Eukaryota</taxon>
        <taxon>Fungi</taxon>
        <taxon>Dikarya</taxon>
        <taxon>Basidiomycota</taxon>
        <taxon>Agaricomycotina</taxon>
        <taxon>Agaricomycetes</taxon>
        <taxon>Polyporales</taxon>
        <taxon>Polyporaceae</taxon>
        <taxon>Trametes</taxon>
    </lineage>
</organism>
<dbReference type="OrthoDB" id="2754717at2759"/>
<gene>
    <name evidence="1" type="ORF">BN946_scf184903.g10</name>
</gene>
<dbReference type="AlphaFoldDB" id="A0A060SXE2"/>
<dbReference type="Proteomes" id="UP000029665">
    <property type="component" value="Unassembled WGS sequence"/>
</dbReference>
<name>A0A060SXE2_PYCCI</name>
<comment type="caution">
    <text evidence="1">The sequence shown here is derived from an EMBL/GenBank/DDBJ whole genome shotgun (WGS) entry which is preliminary data.</text>
</comment>
<sequence length="526" mass="58808">MFRNRIPSTYPIPDTVIRRDGNPKLRCYQFQSCISPDTAFAHHSDTSAVKRLLANFDIMALIFKHFTMGELEGHSTQERMELRGLMLTSKLFFHHAAKALWGAHMDTHGLHHLLNILDLCPISERVSRPDTPELAKRANTAFVKGIHKHICWNHFLYYASLIRSILVNAATLQPGCIAVITSLIPDNLPLLCSLRQLFWEESGHGEELLFLAGGSLEVLSIGILDPRDDYLVKKVFAEWINRLCEKLVCLAPGLKFLQIAGCRAFLQHESALHYFGRLHKTPVSMYGINNKKESYEVQGNWWAALEEVTIHSQVGSSTLACAFKSIWSFVTETLHSVKLHSELAAWPHDSTQFLWLAEPVLTIAHLVCVEISLPNYLLAFTARDLLAIAEALPAVKVLHLSTDALFALPNIPTFTTLGKCLRFCLNLSILYFPIVQGPQHSFESLAIPAPACHRLAALNIGRVRLSSTLSLNMAWNMMHKALLNTLPQLRERNIILGSLGWIGDIGDDGTSSNIADDVEDFNAPSD</sequence>
<accession>A0A060SXE2</accession>
<evidence type="ECO:0000313" key="1">
    <source>
        <dbReference type="EMBL" id="CDO76889.1"/>
    </source>
</evidence>
<dbReference type="EMBL" id="CCBP010000424">
    <property type="protein sequence ID" value="CDO76889.1"/>
    <property type="molecule type" value="Genomic_DNA"/>
</dbReference>
<evidence type="ECO:0000313" key="2">
    <source>
        <dbReference type="Proteomes" id="UP000029665"/>
    </source>
</evidence>
<keyword evidence="2" id="KW-1185">Reference proteome</keyword>
<dbReference type="OMA" id="RINGDGH"/>
<protein>
    <submittedName>
        <fullName evidence="1">Uncharacterized protein</fullName>
    </submittedName>
</protein>